<dbReference type="SUPFAM" id="SSF52540">
    <property type="entry name" value="P-loop containing nucleoside triphosphate hydrolases"/>
    <property type="match status" value="1"/>
</dbReference>
<dbReference type="InterPro" id="IPR012853">
    <property type="entry name" value="CPT"/>
</dbReference>
<dbReference type="Gene3D" id="3.40.50.300">
    <property type="entry name" value="P-loop containing nucleotide triphosphate hydrolases"/>
    <property type="match status" value="1"/>
</dbReference>
<protein>
    <recommendedName>
        <fullName evidence="3">Chloramphenicol phosphotransferase</fullName>
    </recommendedName>
</protein>
<evidence type="ECO:0000313" key="1">
    <source>
        <dbReference type="EMBL" id="GAA0468061.1"/>
    </source>
</evidence>
<proteinExistence type="predicted"/>
<sequence length="153" mass="17401">MHLQMDSFLEMLPKRLDNHVDGLLFQNIGSDESPEIAVSSGPALQKLMSGMRGAVAAMASHDNNIVVDDVLWDQKDFDEYRDLLTEFDLKFVLLDAPLDVIEHRERSRGDRTLGLARWQFDRVRNYQNYDLIVDTLDSDVESCAKKIVAAFGL</sequence>
<dbReference type="PIRSF" id="PIRSF007531">
    <property type="entry name" value="CPT"/>
    <property type="match status" value="1"/>
</dbReference>
<name>A0ABP3K144_9SPHN</name>
<gene>
    <name evidence="1" type="ORF">GCM10009096_06150</name>
</gene>
<keyword evidence="2" id="KW-1185">Reference proteome</keyword>
<organism evidence="1 2">
    <name type="scientific">Parasphingorhabdus litoris</name>
    <dbReference type="NCBI Taxonomy" id="394733"/>
    <lineage>
        <taxon>Bacteria</taxon>
        <taxon>Pseudomonadati</taxon>
        <taxon>Pseudomonadota</taxon>
        <taxon>Alphaproteobacteria</taxon>
        <taxon>Sphingomonadales</taxon>
        <taxon>Sphingomonadaceae</taxon>
        <taxon>Parasphingorhabdus</taxon>
    </lineage>
</organism>
<dbReference type="Proteomes" id="UP001500713">
    <property type="component" value="Unassembled WGS sequence"/>
</dbReference>
<evidence type="ECO:0008006" key="3">
    <source>
        <dbReference type="Google" id="ProtNLM"/>
    </source>
</evidence>
<comment type="caution">
    <text evidence="1">The sequence shown here is derived from an EMBL/GenBank/DDBJ whole genome shotgun (WGS) entry which is preliminary data.</text>
</comment>
<reference evidence="2" key="1">
    <citation type="journal article" date="2019" name="Int. J. Syst. Evol. Microbiol.">
        <title>The Global Catalogue of Microorganisms (GCM) 10K type strain sequencing project: providing services to taxonomists for standard genome sequencing and annotation.</title>
        <authorList>
            <consortium name="The Broad Institute Genomics Platform"/>
            <consortium name="The Broad Institute Genome Sequencing Center for Infectious Disease"/>
            <person name="Wu L."/>
            <person name="Ma J."/>
        </authorList>
    </citation>
    <scope>NUCLEOTIDE SEQUENCE [LARGE SCALE GENOMIC DNA]</scope>
    <source>
        <strain evidence="2">JCM 14162</strain>
    </source>
</reference>
<dbReference type="EMBL" id="BAAAEM010000002">
    <property type="protein sequence ID" value="GAA0468061.1"/>
    <property type="molecule type" value="Genomic_DNA"/>
</dbReference>
<evidence type="ECO:0000313" key="2">
    <source>
        <dbReference type="Proteomes" id="UP001500713"/>
    </source>
</evidence>
<dbReference type="Pfam" id="PF07931">
    <property type="entry name" value="CPT"/>
    <property type="match status" value="1"/>
</dbReference>
<dbReference type="InterPro" id="IPR027417">
    <property type="entry name" value="P-loop_NTPase"/>
</dbReference>
<accession>A0ABP3K144</accession>